<accession>A0AAV7UHL2</accession>
<dbReference type="Pfam" id="PF00193">
    <property type="entry name" value="Xlink"/>
    <property type="match status" value="1"/>
</dbReference>
<dbReference type="InterPro" id="IPR000538">
    <property type="entry name" value="Link_dom"/>
</dbReference>
<feature type="disulfide bond" evidence="9">
    <location>
        <begin position="58"/>
        <end position="127"/>
    </location>
</feature>
<dbReference type="Pfam" id="PF00431">
    <property type="entry name" value="CUB"/>
    <property type="match status" value="1"/>
</dbReference>
<name>A0AAV7UHL2_PLEWA</name>
<dbReference type="PANTHER" id="PTHR46908:SF4">
    <property type="entry name" value="TUMOR NECROSIS FACTOR-INDUCIBLE GENE 6 PROTEIN"/>
    <property type="match status" value="1"/>
</dbReference>
<keyword evidence="2" id="KW-0130">Cell adhesion</keyword>
<evidence type="ECO:0000313" key="14">
    <source>
        <dbReference type="EMBL" id="KAJ1188527.1"/>
    </source>
</evidence>
<dbReference type="EMBL" id="JANPWB010000005">
    <property type="protein sequence ID" value="KAJ1188527.1"/>
    <property type="molecule type" value="Genomic_DNA"/>
</dbReference>
<proteinExistence type="predicted"/>
<feature type="disulfide bond" evidence="9">
    <location>
        <begin position="82"/>
        <end position="103"/>
    </location>
</feature>
<keyword evidence="15" id="KW-1185">Reference proteome</keyword>
<protein>
    <recommendedName>
        <fullName evidence="5">Tumor necrosis factor-inducible gene 6 protein</fullName>
    </recommendedName>
    <alternativeName>
        <fullName evidence="7">TNF-stimulated gene 6 protein</fullName>
    </alternativeName>
    <alternativeName>
        <fullName evidence="6">Tumor necrosis factor alpha-induced protein 6</fullName>
    </alternativeName>
</protein>
<dbReference type="Gene3D" id="2.60.120.290">
    <property type="entry name" value="Spermadhesin, CUB domain"/>
    <property type="match status" value="1"/>
</dbReference>
<dbReference type="GO" id="GO:0007155">
    <property type="term" value="P:cell adhesion"/>
    <property type="evidence" value="ECO:0007669"/>
    <property type="project" value="UniProtKB-KW"/>
</dbReference>
<dbReference type="AlphaFoldDB" id="A0AAV7UHL2"/>
<dbReference type="Gene3D" id="3.10.100.10">
    <property type="entry name" value="Mannose-Binding Protein A, subunit A"/>
    <property type="match status" value="1"/>
</dbReference>
<evidence type="ECO:0000256" key="4">
    <source>
        <dbReference type="ARBA" id="ARBA00064571"/>
    </source>
</evidence>
<organism evidence="14 15">
    <name type="scientific">Pleurodeles waltl</name>
    <name type="common">Iberian ribbed newt</name>
    <dbReference type="NCBI Taxonomy" id="8319"/>
    <lineage>
        <taxon>Eukaryota</taxon>
        <taxon>Metazoa</taxon>
        <taxon>Chordata</taxon>
        <taxon>Craniata</taxon>
        <taxon>Vertebrata</taxon>
        <taxon>Euteleostomi</taxon>
        <taxon>Amphibia</taxon>
        <taxon>Batrachia</taxon>
        <taxon>Caudata</taxon>
        <taxon>Salamandroidea</taxon>
        <taxon>Salamandridae</taxon>
        <taxon>Pleurodelinae</taxon>
        <taxon>Pleurodeles</taxon>
    </lineage>
</organism>
<evidence type="ECO:0000256" key="1">
    <source>
        <dbReference type="ARBA" id="ARBA00022801"/>
    </source>
</evidence>
<feature type="region of interest" description="Disordered" evidence="10">
    <location>
        <begin position="291"/>
        <end position="360"/>
    </location>
</feature>
<dbReference type="PROSITE" id="PS50963">
    <property type="entry name" value="LINK_2"/>
    <property type="match status" value="1"/>
</dbReference>
<evidence type="ECO:0000313" key="15">
    <source>
        <dbReference type="Proteomes" id="UP001066276"/>
    </source>
</evidence>
<sequence>MMLLVYSLVVQWALAAGWGYKDGVLHNSIWLEQAAGVYHRESRSGKYQLTYKEAKAVCDYEGGQLATYEQLRQAWKIGFHLCAAGWLSKGRVGYPIVKATFNCGFGRTGIIDYGHRLNKSEKWDAYCYNPHAKECGGVLTDQKRIIKSPGYPEEYENELICYWHIRVKYGQRIRISFLEFDVEDDTSCLSDYLEIYDSYDDIHGLVDRYCGDDLPEDILSSGLRGAIAQEQSYRKEKSYELYHAQISKWRLHRETYIASTPRQKKERWFDSGIIETETEELRSNYEIQVRAQSRADRARSKGEKSLNAGAEKRAANNQPSIVKHPPPRTQGATSEKLKREPFPRTYRPPNFANQSGAGKK</sequence>
<feature type="compositionally biased region" description="Polar residues" evidence="10">
    <location>
        <begin position="351"/>
        <end position="360"/>
    </location>
</feature>
<dbReference type="SMART" id="SM00042">
    <property type="entry name" value="CUB"/>
    <property type="match status" value="1"/>
</dbReference>
<feature type="domain" description="Link" evidence="13">
    <location>
        <begin position="36"/>
        <end position="129"/>
    </location>
</feature>
<dbReference type="PROSITE" id="PS01241">
    <property type="entry name" value="LINK_1"/>
    <property type="match status" value="1"/>
</dbReference>
<dbReference type="GO" id="GO:0016787">
    <property type="term" value="F:hydrolase activity"/>
    <property type="evidence" value="ECO:0007669"/>
    <property type="project" value="UniProtKB-KW"/>
</dbReference>
<dbReference type="SUPFAM" id="SSF49854">
    <property type="entry name" value="Spermadhesin, CUB domain"/>
    <property type="match status" value="1"/>
</dbReference>
<dbReference type="InterPro" id="IPR016187">
    <property type="entry name" value="CTDL_fold"/>
</dbReference>
<evidence type="ECO:0000259" key="13">
    <source>
        <dbReference type="PROSITE" id="PS50963"/>
    </source>
</evidence>
<dbReference type="GO" id="GO:0005615">
    <property type="term" value="C:extracellular space"/>
    <property type="evidence" value="ECO:0007669"/>
    <property type="project" value="TreeGrafter"/>
</dbReference>
<dbReference type="GO" id="GO:0050728">
    <property type="term" value="P:negative regulation of inflammatory response"/>
    <property type="evidence" value="ECO:0007669"/>
    <property type="project" value="TreeGrafter"/>
</dbReference>
<dbReference type="Proteomes" id="UP001066276">
    <property type="component" value="Chromosome 3_1"/>
</dbReference>
<gene>
    <name evidence="14" type="ORF">NDU88_005288</name>
</gene>
<dbReference type="InterPro" id="IPR000859">
    <property type="entry name" value="CUB_dom"/>
</dbReference>
<dbReference type="FunFam" id="2.60.120.290:FF:000005">
    <property type="entry name" value="Procollagen C-endopeptidase enhancer 1"/>
    <property type="match status" value="1"/>
</dbReference>
<evidence type="ECO:0000256" key="10">
    <source>
        <dbReference type="SAM" id="MobiDB-lite"/>
    </source>
</evidence>
<keyword evidence="1" id="KW-0378">Hydrolase</keyword>
<evidence type="ECO:0000256" key="2">
    <source>
        <dbReference type="ARBA" id="ARBA00022889"/>
    </source>
</evidence>
<keyword evidence="11" id="KW-0732">Signal</keyword>
<feature type="chain" id="PRO_5043406547" description="Tumor necrosis factor-inducible gene 6 protein" evidence="11">
    <location>
        <begin position="16"/>
        <end position="360"/>
    </location>
</feature>
<feature type="domain" description="CUB" evidence="12">
    <location>
        <begin position="135"/>
        <end position="246"/>
    </location>
</feature>
<feature type="compositionally biased region" description="Basic and acidic residues" evidence="10">
    <location>
        <begin position="293"/>
        <end position="314"/>
    </location>
</feature>
<dbReference type="SUPFAM" id="SSF56436">
    <property type="entry name" value="C-type lectin-like"/>
    <property type="match status" value="1"/>
</dbReference>
<dbReference type="PRINTS" id="PR01265">
    <property type="entry name" value="LINKMODULE"/>
</dbReference>
<evidence type="ECO:0000256" key="7">
    <source>
        <dbReference type="ARBA" id="ARBA00081068"/>
    </source>
</evidence>
<evidence type="ECO:0000256" key="9">
    <source>
        <dbReference type="PROSITE-ProRule" id="PRU00323"/>
    </source>
</evidence>
<evidence type="ECO:0000256" key="11">
    <source>
        <dbReference type="SAM" id="SignalP"/>
    </source>
</evidence>
<evidence type="ECO:0000256" key="8">
    <source>
        <dbReference type="PROSITE-ProRule" id="PRU00059"/>
    </source>
</evidence>
<reference evidence="14" key="1">
    <citation type="journal article" date="2022" name="bioRxiv">
        <title>Sequencing and chromosome-scale assembly of the giantPleurodeles waltlgenome.</title>
        <authorList>
            <person name="Brown T."/>
            <person name="Elewa A."/>
            <person name="Iarovenko S."/>
            <person name="Subramanian E."/>
            <person name="Araus A.J."/>
            <person name="Petzold A."/>
            <person name="Susuki M."/>
            <person name="Suzuki K.-i.T."/>
            <person name="Hayashi T."/>
            <person name="Toyoda A."/>
            <person name="Oliveira C."/>
            <person name="Osipova E."/>
            <person name="Leigh N.D."/>
            <person name="Simon A."/>
            <person name="Yun M.H."/>
        </authorList>
    </citation>
    <scope>NUCLEOTIDE SEQUENCE</scope>
    <source>
        <strain evidence="14">20211129_DDA</strain>
        <tissue evidence="14">Liver</tissue>
    </source>
</reference>
<comment type="caution">
    <text evidence="14">The sequence shown here is derived from an EMBL/GenBank/DDBJ whole genome shotgun (WGS) entry which is preliminary data.</text>
</comment>
<dbReference type="FunFam" id="3.10.100.10:FF:000001">
    <property type="entry name" value="Hyaluronan proteoglycan link protein 1"/>
    <property type="match status" value="1"/>
</dbReference>
<dbReference type="PANTHER" id="PTHR46908">
    <property type="entry name" value="CUBILIN-LIKE PROTEIN"/>
    <property type="match status" value="1"/>
</dbReference>
<comment type="subunit">
    <text evidence="4">Interacts (via Link domain) with inter-alpha-inhibitor (I-alpha-I) component bikunin. Interacts with ITIH2/HC2; this interaction is required for transesterification of the HC to hyaluronan. Interacts (via Link and CUB domains) with ITIH1. Chondroitin sulfate may be required for the stability of the complex. Interacts (via Link domain) with various C-X-C and C-C chemokines including PF4, CXCL8, CXCL11, CXCL12, CCL2, CCL7, CCL19, CCL21, and CCL27; this interaction interferes with chemokine binding to glycosaminoglycans. Interacts (primarily via Link domain) with BMP2; this interaction is inhibited by hyaluronan. Interacts (via both Link and CUB domains) with TNFSF11. Interacts (via CUB domain) with FN1 (via type III repeats 9-14); this interaction enhances fibronectin fibril assembly. TNFAIP6 may act as a bridging molecule between FN1 and THBS1.</text>
</comment>
<dbReference type="CDD" id="cd00041">
    <property type="entry name" value="CUB"/>
    <property type="match status" value="1"/>
</dbReference>
<comment type="caution">
    <text evidence="8">Lacks conserved residue(s) required for the propagation of feature annotation.</text>
</comment>
<dbReference type="GO" id="GO:0005540">
    <property type="term" value="F:hyaluronic acid binding"/>
    <property type="evidence" value="ECO:0007669"/>
    <property type="project" value="InterPro"/>
</dbReference>
<dbReference type="InterPro" id="IPR052129">
    <property type="entry name" value="Spermadhesin-Link_domain"/>
</dbReference>
<evidence type="ECO:0000259" key="12">
    <source>
        <dbReference type="PROSITE" id="PS01180"/>
    </source>
</evidence>
<dbReference type="InterPro" id="IPR016186">
    <property type="entry name" value="C-type_lectin-like/link_sf"/>
</dbReference>
<dbReference type="PROSITE" id="PS01180">
    <property type="entry name" value="CUB"/>
    <property type="match status" value="1"/>
</dbReference>
<evidence type="ECO:0000256" key="5">
    <source>
        <dbReference type="ARBA" id="ARBA00069597"/>
    </source>
</evidence>
<feature type="signal peptide" evidence="11">
    <location>
        <begin position="1"/>
        <end position="15"/>
    </location>
</feature>
<dbReference type="SMART" id="SM00445">
    <property type="entry name" value="LINK"/>
    <property type="match status" value="1"/>
</dbReference>
<dbReference type="InterPro" id="IPR035914">
    <property type="entry name" value="Sperma_CUB_dom_sf"/>
</dbReference>
<evidence type="ECO:0000256" key="3">
    <source>
        <dbReference type="ARBA" id="ARBA00023157"/>
    </source>
</evidence>
<keyword evidence="3 9" id="KW-1015">Disulfide bond</keyword>
<evidence type="ECO:0000256" key="6">
    <source>
        <dbReference type="ARBA" id="ARBA00077610"/>
    </source>
</evidence>